<feature type="region of interest" description="Disordered" evidence="1">
    <location>
        <begin position="61"/>
        <end position="114"/>
    </location>
</feature>
<name>A0A369TE98_9PROT</name>
<proteinExistence type="predicted"/>
<keyword evidence="3" id="KW-1185">Reference proteome</keyword>
<evidence type="ECO:0000313" key="2">
    <source>
        <dbReference type="EMBL" id="RDD62477.1"/>
    </source>
</evidence>
<sequence>MIVPRPATRINVAKDRLDVHLLPAGEAFAVARDGKGLDDLVTRLHTLAPTLIVLEATGASSAASPPRWPAPACRWPSSTRAGSAPSPAPSPGSPRPTRSTPSRAPSALHGHLRRRALEPPVLQAHYQKFLARGRPKKIALAACMRRLLGILNAILRTATPWQTA</sequence>
<reference evidence="2 3" key="1">
    <citation type="submission" date="2018-07" db="EMBL/GenBank/DDBJ databases">
        <title>Venubactetium sediminum gen. nov., sp. nov., isolated from a marine solar saltern.</title>
        <authorList>
            <person name="Wang S."/>
        </authorList>
    </citation>
    <scope>NUCLEOTIDE SEQUENCE [LARGE SCALE GENOMIC DNA]</scope>
    <source>
        <strain evidence="2 3">WD2A32</strain>
    </source>
</reference>
<comment type="caution">
    <text evidence="2">The sequence shown here is derived from an EMBL/GenBank/DDBJ whole genome shotgun (WGS) entry which is preliminary data.</text>
</comment>
<evidence type="ECO:0008006" key="4">
    <source>
        <dbReference type="Google" id="ProtNLM"/>
    </source>
</evidence>
<feature type="compositionally biased region" description="Low complexity" evidence="1">
    <location>
        <begin position="95"/>
        <end position="107"/>
    </location>
</feature>
<feature type="compositionally biased region" description="Low complexity" evidence="1">
    <location>
        <begin position="61"/>
        <end position="85"/>
    </location>
</feature>
<dbReference type="EMBL" id="QPMH01000005">
    <property type="protein sequence ID" value="RDD62477.1"/>
    <property type="molecule type" value="Genomic_DNA"/>
</dbReference>
<protein>
    <recommendedName>
        <fullName evidence="4">IS110 family transposase</fullName>
    </recommendedName>
</protein>
<evidence type="ECO:0000313" key="3">
    <source>
        <dbReference type="Proteomes" id="UP000253941"/>
    </source>
</evidence>
<dbReference type="Proteomes" id="UP000253941">
    <property type="component" value="Unassembled WGS sequence"/>
</dbReference>
<accession>A0A369TE98</accession>
<gene>
    <name evidence="2" type="ORF">DRB17_07445</name>
</gene>
<organism evidence="2 3">
    <name type="scientific">Ferruginivarius sediminum</name>
    <dbReference type="NCBI Taxonomy" id="2661937"/>
    <lineage>
        <taxon>Bacteria</taxon>
        <taxon>Pseudomonadati</taxon>
        <taxon>Pseudomonadota</taxon>
        <taxon>Alphaproteobacteria</taxon>
        <taxon>Rhodospirillales</taxon>
        <taxon>Rhodospirillaceae</taxon>
        <taxon>Ferruginivarius</taxon>
    </lineage>
</organism>
<dbReference type="AlphaFoldDB" id="A0A369TE98"/>
<evidence type="ECO:0000256" key="1">
    <source>
        <dbReference type="SAM" id="MobiDB-lite"/>
    </source>
</evidence>